<reference evidence="1" key="1">
    <citation type="submission" date="2020-10" db="EMBL/GenBank/DDBJ databases">
        <authorList>
            <person name="Gilroy R."/>
        </authorList>
    </citation>
    <scope>NUCLEOTIDE SEQUENCE</scope>
    <source>
        <strain evidence="1">11167</strain>
    </source>
</reference>
<name>A0A9D9H6L1_9SPIR</name>
<evidence type="ECO:0000313" key="2">
    <source>
        <dbReference type="Proteomes" id="UP000823633"/>
    </source>
</evidence>
<feature type="non-terminal residue" evidence="1">
    <location>
        <position position="110"/>
    </location>
</feature>
<dbReference type="EMBL" id="JADIMU010000027">
    <property type="protein sequence ID" value="MBO8442980.1"/>
    <property type="molecule type" value="Genomic_DNA"/>
</dbReference>
<protein>
    <submittedName>
        <fullName evidence="1">Uncharacterized protein</fullName>
    </submittedName>
</protein>
<dbReference type="Proteomes" id="UP000823633">
    <property type="component" value="Unassembled WGS sequence"/>
</dbReference>
<comment type="caution">
    <text evidence="1">The sequence shown here is derived from an EMBL/GenBank/DDBJ whole genome shotgun (WGS) entry which is preliminary data.</text>
</comment>
<gene>
    <name evidence="1" type="ORF">IAC42_04400</name>
</gene>
<sequence length="110" mass="12555">MDSVKTRLEEMDRQLEGEWEALRGDALRLAQLALSQQEGPLSLLSPSLRSSFVSARARQEDLERRLEQRTARLERLNRGQERLSLLTRQKAEEGRKLGELETLIGAVALE</sequence>
<organism evidence="1 2">
    <name type="scientific">Candidatus Aphodenecus pullistercoris</name>
    <dbReference type="NCBI Taxonomy" id="2840669"/>
    <lineage>
        <taxon>Bacteria</taxon>
        <taxon>Pseudomonadati</taxon>
        <taxon>Spirochaetota</taxon>
        <taxon>Spirochaetia</taxon>
        <taxon>Spirochaetales</taxon>
        <taxon>Candidatus Aphodenecus</taxon>
    </lineage>
</organism>
<proteinExistence type="predicted"/>
<evidence type="ECO:0000313" key="1">
    <source>
        <dbReference type="EMBL" id="MBO8442980.1"/>
    </source>
</evidence>
<accession>A0A9D9H6L1</accession>
<dbReference type="AlphaFoldDB" id="A0A9D9H6L1"/>
<reference evidence="1" key="2">
    <citation type="journal article" date="2021" name="PeerJ">
        <title>Extensive microbial diversity within the chicken gut microbiome revealed by metagenomics and culture.</title>
        <authorList>
            <person name="Gilroy R."/>
            <person name="Ravi A."/>
            <person name="Getino M."/>
            <person name="Pursley I."/>
            <person name="Horton D.L."/>
            <person name="Alikhan N.F."/>
            <person name="Baker D."/>
            <person name="Gharbi K."/>
            <person name="Hall N."/>
            <person name="Watson M."/>
            <person name="Adriaenssens E.M."/>
            <person name="Foster-Nyarko E."/>
            <person name="Jarju S."/>
            <person name="Secka A."/>
            <person name="Antonio M."/>
            <person name="Oren A."/>
            <person name="Chaudhuri R.R."/>
            <person name="La Ragione R."/>
            <person name="Hildebrand F."/>
            <person name="Pallen M.J."/>
        </authorList>
    </citation>
    <scope>NUCLEOTIDE SEQUENCE</scope>
    <source>
        <strain evidence="1">11167</strain>
    </source>
</reference>